<evidence type="ECO:0000256" key="4">
    <source>
        <dbReference type="ARBA" id="ARBA00023136"/>
    </source>
</evidence>
<sequence>MNTFEAVRVVAAREIRVKLRDKTFLFSTVFFLLFSVGATLLPVLLGGGPPSVAVVGTAPAALGAAELDVRTVADEATARAQVRDGDVDAALLGDGTVVALTDAPSDLVNALSTRPTVELLDPSALDDTLMVLVPMFFALIFFFVSLMFGLQIAQSVTEEKQTRVVEILAAAVPVRVLLAGKVLAGAVLAMGQIALIAVVALAGMRVAGPADGGLLTLLGPAIGWFLPFFLVGFVMLAALWAAVGALVDRQEDLSGASMPVQMIVLLPFFGVAMFSGDPAVMKVLSYIPFTAPTAMPVRLFQGDAAGWEPVVSLVLLAVTALGVLLVGARLYEGSLLRSNGRISMASAWRDREARRLADLDAESA</sequence>
<evidence type="ECO:0000256" key="5">
    <source>
        <dbReference type="SAM" id="Phobius"/>
    </source>
</evidence>
<feature type="transmembrane region" description="Helical" evidence="5">
    <location>
        <begin position="182"/>
        <end position="204"/>
    </location>
</feature>
<dbReference type="PANTHER" id="PTHR43471">
    <property type="entry name" value="ABC TRANSPORTER PERMEASE"/>
    <property type="match status" value="1"/>
</dbReference>
<dbReference type="RefSeq" id="WP_166380287.1">
    <property type="nucleotide sequence ID" value="NZ_BAAATT010000011.1"/>
</dbReference>
<dbReference type="GO" id="GO:0016020">
    <property type="term" value="C:membrane"/>
    <property type="evidence" value="ECO:0007669"/>
    <property type="project" value="UniProtKB-SubCell"/>
</dbReference>
<evidence type="ECO:0000313" key="8">
    <source>
        <dbReference type="Proteomes" id="UP000660339"/>
    </source>
</evidence>
<accession>A0A8J3PC79</accession>
<evidence type="ECO:0000256" key="3">
    <source>
        <dbReference type="ARBA" id="ARBA00022989"/>
    </source>
</evidence>
<feature type="transmembrane region" description="Helical" evidence="5">
    <location>
        <begin position="23"/>
        <end position="45"/>
    </location>
</feature>
<dbReference type="EMBL" id="BONJ01000001">
    <property type="protein sequence ID" value="GIG12166.1"/>
    <property type="molecule type" value="Genomic_DNA"/>
</dbReference>
<feature type="transmembrane region" description="Helical" evidence="5">
    <location>
        <begin position="310"/>
        <end position="331"/>
    </location>
</feature>
<comment type="caution">
    <text evidence="7">The sequence shown here is derived from an EMBL/GenBank/DDBJ whole genome shotgun (WGS) entry which is preliminary data.</text>
</comment>
<protein>
    <recommendedName>
        <fullName evidence="6">ABC-2 type transporter transmembrane domain-containing protein</fullName>
    </recommendedName>
</protein>
<evidence type="ECO:0000256" key="2">
    <source>
        <dbReference type="ARBA" id="ARBA00022692"/>
    </source>
</evidence>
<proteinExistence type="predicted"/>
<feature type="transmembrane region" description="Helical" evidence="5">
    <location>
        <begin position="259"/>
        <end position="276"/>
    </location>
</feature>
<feature type="transmembrane region" description="Helical" evidence="5">
    <location>
        <begin position="129"/>
        <end position="153"/>
    </location>
</feature>
<evidence type="ECO:0000256" key="1">
    <source>
        <dbReference type="ARBA" id="ARBA00004141"/>
    </source>
</evidence>
<dbReference type="Proteomes" id="UP000660339">
    <property type="component" value="Unassembled WGS sequence"/>
</dbReference>
<keyword evidence="3 5" id="KW-1133">Transmembrane helix</keyword>
<dbReference type="InterPro" id="IPR013525">
    <property type="entry name" value="ABC2_TM"/>
</dbReference>
<reference evidence="7" key="1">
    <citation type="submission" date="2021-01" db="EMBL/GenBank/DDBJ databases">
        <title>Whole genome shotgun sequence of Catellatospora methionotrophica NBRC 14553.</title>
        <authorList>
            <person name="Komaki H."/>
            <person name="Tamura T."/>
        </authorList>
    </citation>
    <scope>NUCLEOTIDE SEQUENCE</scope>
    <source>
        <strain evidence="7">NBRC 14553</strain>
    </source>
</reference>
<keyword evidence="2 5" id="KW-0812">Transmembrane</keyword>
<dbReference type="PANTHER" id="PTHR43471:SF3">
    <property type="entry name" value="ABC TRANSPORTER PERMEASE PROTEIN NATB"/>
    <property type="match status" value="1"/>
</dbReference>
<evidence type="ECO:0000259" key="6">
    <source>
        <dbReference type="Pfam" id="PF12698"/>
    </source>
</evidence>
<keyword evidence="4 5" id="KW-0472">Membrane</keyword>
<feature type="domain" description="ABC-2 type transporter transmembrane" evidence="6">
    <location>
        <begin position="134"/>
        <end position="328"/>
    </location>
</feature>
<dbReference type="AlphaFoldDB" id="A0A8J3PC79"/>
<gene>
    <name evidence="7" type="ORF">Cme02nite_04980</name>
</gene>
<keyword evidence="8" id="KW-1185">Reference proteome</keyword>
<comment type="subcellular location">
    <subcellularLocation>
        <location evidence="1">Membrane</location>
        <topology evidence="1">Multi-pass membrane protein</topology>
    </subcellularLocation>
</comment>
<dbReference type="Pfam" id="PF12698">
    <property type="entry name" value="ABC2_membrane_3"/>
    <property type="match status" value="1"/>
</dbReference>
<name>A0A8J3PC79_9ACTN</name>
<dbReference type="GO" id="GO:0140359">
    <property type="term" value="F:ABC-type transporter activity"/>
    <property type="evidence" value="ECO:0007669"/>
    <property type="project" value="InterPro"/>
</dbReference>
<evidence type="ECO:0000313" key="7">
    <source>
        <dbReference type="EMBL" id="GIG12166.1"/>
    </source>
</evidence>
<organism evidence="7 8">
    <name type="scientific">Catellatospora methionotrophica</name>
    <dbReference type="NCBI Taxonomy" id="121620"/>
    <lineage>
        <taxon>Bacteria</taxon>
        <taxon>Bacillati</taxon>
        <taxon>Actinomycetota</taxon>
        <taxon>Actinomycetes</taxon>
        <taxon>Micromonosporales</taxon>
        <taxon>Micromonosporaceae</taxon>
        <taxon>Catellatospora</taxon>
    </lineage>
</organism>
<feature type="transmembrane region" description="Helical" evidence="5">
    <location>
        <begin position="224"/>
        <end position="247"/>
    </location>
</feature>